<feature type="transmembrane region" description="Helical" evidence="6">
    <location>
        <begin position="129"/>
        <end position="152"/>
    </location>
</feature>
<gene>
    <name evidence="7" type="ORF">QE109_16920</name>
</gene>
<keyword evidence="8" id="KW-1185">Reference proteome</keyword>
<evidence type="ECO:0000313" key="7">
    <source>
        <dbReference type="EMBL" id="MDH8679844.1"/>
    </source>
</evidence>
<comment type="caution">
    <text evidence="7">The sequence shown here is derived from an EMBL/GenBank/DDBJ whole genome shotgun (WGS) entry which is preliminary data.</text>
</comment>
<reference evidence="7 8" key="1">
    <citation type="submission" date="2023-04" db="EMBL/GenBank/DDBJ databases">
        <title>Fusibacter bizertensis strain WBS, isolated from littoral bottom sediments of the Arctic seas - biochemical and genomic analysis.</title>
        <authorList>
            <person name="Brioukhanov A.L."/>
        </authorList>
    </citation>
    <scope>NUCLEOTIDE SEQUENCE [LARGE SCALE GENOMIC DNA]</scope>
    <source>
        <strain evidence="7 8">WBS</strain>
    </source>
</reference>
<dbReference type="Pfam" id="PF01169">
    <property type="entry name" value="GDT1"/>
    <property type="match status" value="2"/>
</dbReference>
<dbReference type="InterPro" id="IPR001727">
    <property type="entry name" value="GDT1-like"/>
</dbReference>
<proteinExistence type="inferred from homology"/>
<keyword evidence="3 6" id="KW-0812">Transmembrane</keyword>
<feature type="transmembrane region" description="Helical" evidence="6">
    <location>
        <begin position="66"/>
        <end position="86"/>
    </location>
</feature>
<dbReference type="Proteomes" id="UP001158045">
    <property type="component" value="Unassembled WGS sequence"/>
</dbReference>
<dbReference type="PANTHER" id="PTHR12608:SF1">
    <property type="entry name" value="TRANSMEMBRANE PROTEIN 165"/>
    <property type="match status" value="1"/>
</dbReference>
<evidence type="ECO:0000256" key="4">
    <source>
        <dbReference type="ARBA" id="ARBA00022989"/>
    </source>
</evidence>
<keyword evidence="5 6" id="KW-0472">Membrane</keyword>
<keyword evidence="4 6" id="KW-1133">Transmembrane helix</keyword>
<evidence type="ECO:0000313" key="8">
    <source>
        <dbReference type="Proteomes" id="UP001158045"/>
    </source>
</evidence>
<evidence type="ECO:0000256" key="5">
    <source>
        <dbReference type="ARBA" id="ARBA00023136"/>
    </source>
</evidence>
<evidence type="ECO:0000256" key="1">
    <source>
        <dbReference type="ARBA" id="ARBA00004141"/>
    </source>
</evidence>
<feature type="transmembrane region" description="Helical" evidence="6">
    <location>
        <begin position="36"/>
        <end position="59"/>
    </location>
</feature>
<feature type="transmembrane region" description="Helical" evidence="6">
    <location>
        <begin position="188"/>
        <end position="208"/>
    </location>
</feature>
<dbReference type="EMBL" id="JARYZI010000018">
    <property type="protein sequence ID" value="MDH8679844.1"/>
    <property type="molecule type" value="Genomic_DNA"/>
</dbReference>
<name>A0ABT6NHD7_9FIRM</name>
<dbReference type="PANTHER" id="PTHR12608">
    <property type="entry name" value="TRANSMEMBRANE PROTEIN HTP-1 RELATED"/>
    <property type="match status" value="1"/>
</dbReference>
<evidence type="ECO:0000256" key="6">
    <source>
        <dbReference type="RuleBase" id="RU365102"/>
    </source>
</evidence>
<evidence type="ECO:0000256" key="3">
    <source>
        <dbReference type="ARBA" id="ARBA00022692"/>
    </source>
</evidence>
<sequence>MNDFLQAFALIFIAEMGDKTQIMAMAFATQYKIKQILIGVFIGAFINHGLAIMLGSVLTQFIPIEALQLVAGVLFIAFGLLSLSIAEDEEENLGKNNYGAIVTVSLAFFLGELGDKTQLTALTLSTQSAIPFLTLMGTVTGMVVVSSVGIFIGAKLGNKIPEHFIRVGAFIIFMSFGLSKIISSEYVISMGTTFVSLLLGIILVLTIFRGLIFTRQLKEVKVSALKQHAEDLKNYRKALQSSVDHLCKGCSVCKDSICLVGYMKALLSDRVTPDRFDSSIIESLEVDAFDVSKAQQVKFLLEDYYKEYPDERLKNAELMSIEAIINRIIHNNSMNF</sequence>
<protein>
    <recommendedName>
        <fullName evidence="6">GDT1 family protein</fullName>
    </recommendedName>
</protein>
<evidence type="ECO:0000256" key="2">
    <source>
        <dbReference type="ARBA" id="ARBA00009190"/>
    </source>
</evidence>
<organism evidence="7 8">
    <name type="scientific">Fusibacter bizertensis</name>
    <dbReference type="NCBI Taxonomy" id="1488331"/>
    <lineage>
        <taxon>Bacteria</taxon>
        <taxon>Bacillati</taxon>
        <taxon>Bacillota</taxon>
        <taxon>Clostridia</taxon>
        <taxon>Eubacteriales</taxon>
        <taxon>Eubacteriales Family XII. Incertae Sedis</taxon>
        <taxon>Fusibacter</taxon>
    </lineage>
</organism>
<comment type="similarity">
    <text evidence="2 6">Belongs to the GDT1 family.</text>
</comment>
<feature type="transmembrane region" description="Helical" evidence="6">
    <location>
        <begin position="164"/>
        <end position="182"/>
    </location>
</feature>
<accession>A0ABT6NHD7</accession>
<dbReference type="RefSeq" id="WP_281095739.1">
    <property type="nucleotide sequence ID" value="NZ_JARYZI010000018.1"/>
</dbReference>
<comment type="subcellular location">
    <subcellularLocation>
        <location evidence="1 6">Membrane</location>
        <topology evidence="1 6">Multi-pass membrane protein</topology>
    </subcellularLocation>
</comment>